<dbReference type="Proteomes" id="UP001529380">
    <property type="component" value="Unassembled WGS sequence"/>
</dbReference>
<comment type="caution">
    <text evidence="1">The sequence shown here is derived from an EMBL/GenBank/DDBJ whole genome shotgun (WGS) entry which is preliminary data.</text>
</comment>
<reference evidence="1 2" key="1">
    <citation type="submission" date="2023-06" db="EMBL/GenBank/DDBJ databases">
        <title>Identification and characterization of horizontal gene transfer across gut microbiota members of farm animals based on homology search.</title>
        <authorList>
            <person name="Schwarzerova J."/>
            <person name="Nykrynova M."/>
            <person name="Jureckova K."/>
            <person name="Cejkova D."/>
            <person name="Rychlik I."/>
        </authorList>
    </citation>
    <scope>NUCLEOTIDE SEQUENCE [LARGE SCALE GENOMIC DNA]</scope>
    <source>
        <strain evidence="1 2">ET340</strain>
    </source>
</reference>
<dbReference type="EMBL" id="JAUDCL010000025">
    <property type="protein sequence ID" value="MDM8202040.1"/>
    <property type="molecule type" value="Genomic_DNA"/>
</dbReference>
<name>A0ABT7UUV6_9FIRM</name>
<proteinExistence type="predicted"/>
<protein>
    <submittedName>
        <fullName evidence="1">Uncharacterized protein</fullName>
    </submittedName>
</protein>
<keyword evidence="2" id="KW-1185">Reference proteome</keyword>
<evidence type="ECO:0000313" key="1">
    <source>
        <dbReference type="EMBL" id="MDM8202040.1"/>
    </source>
</evidence>
<evidence type="ECO:0000313" key="2">
    <source>
        <dbReference type="Proteomes" id="UP001529380"/>
    </source>
</evidence>
<sequence length="134" mass="15844">MSNHAMVTASQFDPAQLTFRDLICHYGTGRVIHIVGRGASKQIQYRFGIQTEIGDFEVHEWMKLVRALIEQAGEEPLQQRLVELVEHEMPWLHRDFERQLQALELHARRIFENPEWVSYEKFNKEVAHECESKQ</sequence>
<organism evidence="1 2">
    <name type="scientific">Allofournierella massiliensis</name>
    <dbReference type="NCBI Taxonomy" id="1650663"/>
    <lineage>
        <taxon>Bacteria</taxon>
        <taxon>Bacillati</taxon>
        <taxon>Bacillota</taxon>
        <taxon>Clostridia</taxon>
        <taxon>Eubacteriales</taxon>
        <taxon>Oscillospiraceae</taxon>
        <taxon>Allofournierella</taxon>
    </lineage>
</organism>
<gene>
    <name evidence="1" type="ORF">QUW08_12175</name>
</gene>
<accession>A0ABT7UUV6</accession>
<dbReference type="RefSeq" id="WP_289600438.1">
    <property type="nucleotide sequence ID" value="NZ_JAUDCL010000025.1"/>
</dbReference>